<accession>A0A0N1P0T1</accession>
<dbReference type="RefSeq" id="XP_018003257.1">
    <property type="nucleotide sequence ID" value="XM_018147207.1"/>
</dbReference>
<evidence type="ECO:0000256" key="1">
    <source>
        <dbReference type="SAM" id="MobiDB-lite"/>
    </source>
</evidence>
<comment type="caution">
    <text evidence="2">The sequence shown here is derived from an EMBL/GenBank/DDBJ whole genome shotgun (WGS) entry which is preliminary data.</text>
</comment>
<proteinExistence type="predicted"/>
<sequence length="93" mass="10339">MSANQYYQQQGGYQQGGYQQGPPQGYPQYPQQSYGGPPQQGYYQGPPQGGMQYQQGPPQQVVVKQKKDRGCLGAWYDPGRAVDVQYDSTNTVI</sequence>
<evidence type="ECO:0000313" key="3">
    <source>
        <dbReference type="Proteomes" id="UP000038010"/>
    </source>
</evidence>
<organism evidence="2 3">
    <name type="scientific">Cyphellophora attinorum</name>
    <dbReference type="NCBI Taxonomy" id="1664694"/>
    <lineage>
        <taxon>Eukaryota</taxon>
        <taxon>Fungi</taxon>
        <taxon>Dikarya</taxon>
        <taxon>Ascomycota</taxon>
        <taxon>Pezizomycotina</taxon>
        <taxon>Eurotiomycetes</taxon>
        <taxon>Chaetothyriomycetidae</taxon>
        <taxon>Chaetothyriales</taxon>
        <taxon>Cyphellophoraceae</taxon>
        <taxon>Cyphellophora</taxon>
    </lineage>
</organism>
<dbReference type="EMBL" id="LFJN01000005">
    <property type="protein sequence ID" value="KPI43294.1"/>
    <property type="molecule type" value="Genomic_DNA"/>
</dbReference>
<feature type="compositionally biased region" description="Low complexity" evidence="1">
    <location>
        <begin position="20"/>
        <end position="60"/>
    </location>
</feature>
<dbReference type="Proteomes" id="UP000038010">
    <property type="component" value="Unassembled WGS sequence"/>
</dbReference>
<dbReference type="VEuPathDB" id="FungiDB:AB675_6884"/>
<evidence type="ECO:0000313" key="2">
    <source>
        <dbReference type="EMBL" id="KPI43294.1"/>
    </source>
</evidence>
<dbReference type="STRING" id="1664694.A0A0N1P0T1"/>
<dbReference type="AlphaFoldDB" id="A0A0N1P0T1"/>
<feature type="compositionally biased region" description="Low complexity" evidence="1">
    <location>
        <begin position="1"/>
        <end position="12"/>
    </location>
</feature>
<name>A0A0N1P0T1_9EURO</name>
<dbReference type="GeneID" id="28739087"/>
<feature type="region of interest" description="Disordered" evidence="1">
    <location>
        <begin position="1"/>
        <end position="60"/>
    </location>
</feature>
<protein>
    <submittedName>
        <fullName evidence="2">Uncharacterized protein</fullName>
    </submittedName>
</protein>
<reference evidence="2 3" key="1">
    <citation type="submission" date="2015-06" db="EMBL/GenBank/DDBJ databases">
        <title>Draft genome of the ant-associated black yeast Phialophora attae CBS 131958.</title>
        <authorList>
            <person name="Moreno L.F."/>
            <person name="Stielow B.J."/>
            <person name="de Hoog S."/>
            <person name="Vicente V.A."/>
            <person name="Weiss V.A."/>
            <person name="de Vries M."/>
            <person name="Cruz L.M."/>
            <person name="Souza E.M."/>
        </authorList>
    </citation>
    <scope>NUCLEOTIDE SEQUENCE [LARGE SCALE GENOMIC DNA]</scope>
    <source>
        <strain evidence="2 3">CBS 131958</strain>
    </source>
</reference>
<keyword evidence="3" id="KW-1185">Reference proteome</keyword>
<gene>
    <name evidence="2" type="ORF">AB675_6884</name>
</gene>